<evidence type="ECO:0000256" key="5">
    <source>
        <dbReference type="ARBA" id="ARBA00022989"/>
    </source>
</evidence>
<keyword evidence="10" id="KW-1185">Reference proteome</keyword>
<keyword evidence="2" id="KW-0328">Glycosyltransferase</keyword>
<dbReference type="EMBL" id="JAHESE010000005">
    <property type="protein sequence ID" value="MBT1708062.1"/>
    <property type="molecule type" value="Genomic_DNA"/>
</dbReference>
<evidence type="ECO:0000256" key="2">
    <source>
        <dbReference type="ARBA" id="ARBA00022676"/>
    </source>
</evidence>
<evidence type="ECO:0000256" key="3">
    <source>
        <dbReference type="ARBA" id="ARBA00022679"/>
    </source>
</evidence>
<name>A0AAP2DY00_9BACT</name>
<evidence type="ECO:0000256" key="1">
    <source>
        <dbReference type="ARBA" id="ARBA00004141"/>
    </source>
</evidence>
<protein>
    <submittedName>
        <fullName evidence="9">Glycosyltransferase family 2 protein</fullName>
    </submittedName>
</protein>
<reference evidence="9 10" key="1">
    <citation type="submission" date="2021-05" db="EMBL/GenBank/DDBJ databases">
        <title>A Polyphasic approach of four new species of the genus Ohtaekwangia: Ohtaekwangia histidinii sp. nov., Ohtaekwangia cretensis sp. nov., Ohtaekwangia indiensis sp. nov., Ohtaekwangia reichenbachii sp. nov. from diverse environment.</title>
        <authorList>
            <person name="Octaviana S."/>
        </authorList>
    </citation>
    <scope>NUCLEOTIDE SEQUENCE [LARGE SCALE GENOMIC DNA]</scope>
    <source>
        <strain evidence="9 10">PWU5</strain>
    </source>
</reference>
<dbReference type="Pfam" id="PF00535">
    <property type="entry name" value="Glycos_transf_2"/>
    <property type="match status" value="1"/>
</dbReference>
<dbReference type="CDD" id="cd04187">
    <property type="entry name" value="DPM1_like_bac"/>
    <property type="match status" value="1"/>
</dbReference>
<dbReference type="Proteomes" id="UP001319080">
    <property type="component" value="Unassembled WGS sequence"/>
</dbReference>
<dbReference type="InterPro" id="IPR029044">
    <property type="entry name" value="Nucleotide-diphossugar_trans"/>
</dbReference>
<dbReference type="PANTHER" id="PTHR48090:SF1">
    <property type="entry name" value="PROPHAGE BACTOPRENOL GLUCOSYL TRANSFERASE HOMOLOG"/>
    <property type="match status" value="1"/>
</dbReference>
<dbReference type="GO" id="GO:0016757">
    <property type="term" value="F:glycosyltransferase activity"/>
    <property type="evidence" value="ECO:0007669"/>
    <property type="project" value="UniProtKB-KW"/>
</dbReference>
<accession>A0AAP2DY00</accession>
<keyword evidence="3" id="KW-0808">Transferase</keyword>
<organism evidence="9 10">
    <name type="scientific">Dawidia cretensis</name>
    <dbReference type="NCBI Taxonomy" id="2782350"/>
    <lineage>
        <taxon>Bacteria</taxon>
        <taxon>Pseudomonadati</taxon>
        <taxon>Bacteroidota</taxon>
        <taxon>Cytophagia</taxon>
        <taxon>Cytophagales</taxon>
        <taxon>Chryseotaleaceae</taxon>
        <taxon>Dawidia</taxon>
    </lineage>
</organism>
<dbReference type="Gene3D" id="3.90.550.10">
    <property type="entry name" value="Spore Coat Polysaccharide Biosynthesis Protein SpsA, Chain A"/>
    <property type="match status" value="1"/>
</dbReference>
<dbReference type="RefSeq" id="WP_254083654.1">
    <property type="nucleotide sequence ID" value="NZ_JAHESE010000005.1"/>
</dbReference>
<dbReference type="PANTHER" id="PTHR48090">
    <property type="entry name" value="UNDECAPRENYL-PHOSPHATE 4-DEOXY-4-FORMAMIDO-L-ARABINOSE TRANSFERASE-RELATED"/>
    <property type="match status" value="1"/>
</dbReference>
<dbReference type="InterPro" id="IPR050256">
    <property type="entry name" value="Glycosyltransferase_2"/>
</dbReference>
<comment type="caution">
    <text evidence="9">The sequence shown here is derived from an EMBL/GenBank/DDBJ whole genome shotgun (WGS) entry which is preliminary data.</text>
</comment>
<keyword evidence="4 7" id="KW-0812">Transmembrane</keyword>
<comment type="subcellular location">
    <subcellularLocation>
        <location evidence="1">Membrane</location>
        <topology evidence="1">Multi-pass membrane protein</topology>
    </subcellularLocation>
</comment>
<dbReference type="InterPro" id="IPR001173">
    <property type="entry name" value="Glyco_trans_2-like"/>
</dbReference>
<gene>
    <name evidence="9" type="ORF">KK062_07505</name>
</gene>
<feature type="transmembrane region" description="Helical" evidence="7">
    <location>
        <begin position="230"/>
        <end position="251"/>
    </location>
</feature>
<feature type="domain" description="Glycosyltransferase 2-like" evidence="8">
    <location>
        <begin position="6"/>
        <end position="165"/>
    </location>
</feature>
<keyword evidence="5 7" id="KW-1133">Transmembrane helix</keyword>
<dbReference type="AlphaFoldDB" id="A0AAP2DY00"/>
<evidence type="ECO:0000259" key="8">
    <source>
        <dbReference type="Pfam" id="PF00535"/>
    </source>
</evidence>
<evidence type="ECO:0000256" key="6">
    <source>
        <dbReference type="ARBA" id="ARBA00023136"/>
    </source>
</evidence>
<sequence length="315" mass="36207">MTPQISFIIPLYNEALVFQKLIQRIDALAERVEQTLEVILIDDGSGDETPYLMRQVALNNPRYHCIFLSRNFGHQYALSAGLRYARATEAVMILDGDLQDPPELFFEFYQCYLEGFDVIYGVRKKRKEGAFKRMSYFLFYRLLQRISNTPVFLDSGDFSMISRRVTNIINSMPEDNRFLRGLRSWIGFNQKGVPYDRDARAGGEPKYTLARLMKLAYEGIFNFSVFPIKFLTFSGACCLILAVGYFVITLVRKLVWGDVPVGFTALLFMVILFGGIQLVSIGIIGEYVSRTFLQVKNRPLFIVKERITEGQIIHD</sequence>
<dbReference type="GO" id="GO:0005886">
    <property type="term" value="C:plasma membrane"/>
    <property type="evidence" value="ECO:0007669"/>
    <property type="project" value="TreeGrafter"/>
</dbReference>
<evidence type="ECO:0000256" key="7">
    <source>
        <dbReference type="SAM" id="Phobius"/>
    </source>
</evidence>
<dbReference type="SUPFAM" id="SSF53448">
    <property type="entry name" value="Nucleotide-diphospho-sugar transferases"/>
    <property type="match status" value="1"/>
</dbReference>
<proteinExistence type="predicted"/>
<feature type="transmembrane region" description="Helical" evidence="7">
    <location>
        <begin position="263"/>
        <end position="288"/>
    </location>
</feature>
<evidence type="ECO:0000313" key="10">
    <source>
        <dbReference type="Proteomes" id="UP001319080"/>
    </source>
</evidence>
<evidence type="ECO:0000313" key="9">
    <source>
        <dbReference type="EMBL" id="MBT1708062.1"/>
    </source>
</evidence>
<keyword evidence="6 7" id="KW-0472">Membrane</keyword>
<evidence type="ECO:0000256" key="4">
    <source>
        <dbReference type="ARBA" id="ARBA00022692"/>
    </source>
</evidence>